<evidence type="ECO:0000256" key="4">
    <source>
        <dbReference type="ARBA" id="ARBA00023002"/>
    </source>
</evidence>
<dbReference type="GO" id="GO:0008395">
    <property type="term" value="F:steroid hydroxylase activity"/>
    <property type="evidence" value="ECO:0007669"/>
    <property type="project" value="TreeGrafter"/>
</dbReference>
<dbReference type="GO" id="GO:0036199">
    <property type="term" value="F:cholest-4-en-3-one 26-monooxygenase activity"/>
    <property type="evidence" value="ECO:0007669"/>
    <property type="project" value="TreeGrafter"/>
</dbReference>
<name>A0A6J7RBI7_9ZZZZ</name>
<evidence type="ECO:0000313" key="10">
    <source>
        <dbReference type="EMBL" id="CAB5026125.1"/>
    </source>
</evidence>
<keyword evidence="4" id="KW-0560">Oxidoreductase</keyword>
<dbReference type="EMBL" id="CAEZZP010000122">
    <property type="protein sequence ID" value="CAB4782391.1"/>
    <property type="molecule type" value="Genomic_DNA"/>
</dbReference>
<evidence type="ECO:0000256" key="5">
    <source>
        <dbReference type="ARBA" id="ARBA00023004"/>
    </source>
</evidence>
<sequence>MSNDQPDFTLNPELDFTITLGGGRGPAGHPTRDDISLLSPDFYANFDELTQWMRDEAPLYWDDKTGIWGAASHELVSMMSREWHTFSSGQGSRPESSVPSMINFDAPEHTKRRRLVGNGFTPRRVANHEPFLRDRINQLIDSVIDQGSCDFVADIATPLPMLMIGELMGLPESDYEKLLHWSDLFATGGEEIRAEVEHAVFAWNEYIMAKVHERRGGDGDDLVSLITNAEWEGEKLSDIDIMFETMLVLVGGDETTRHVISSGIAALLQNQDQLTMLKNDLSLLPNAIEEMLRWATPVRNMNRTATQDVEVNGFNIRKGDRILLLYPSANRDEKVFANPFTFDITRTPNDHVAFGAYGRHHCLGAPLARLELRVLFEEILRRFDTMQLVTDGPLPWRRGNFVLGLNEVPVTFTAK</sequence>
<keyword evidence="6" id="KW-0503">Monooxygenase</keyword>
<dbReference type="PANTHER" id="PTHR46696:SF4">
    <property type="entry name" value="BIOTIN BIOSYNTHESIS CYTOCHROME P450"/>
    <property type="match status" value="1"/>
</dbReference>
<dbReference type="EMBL" id="CAEZYH010000025">
    <property type="protein sequence ID" value="CAB4717535.1"/>
    <property type="molecule type" value="Genomic_DNA"/>
</dbReference>
<dbReference type="SUPFAM" id="SSF48264">
    <property type="entry name" value="Cytochrome P450"/>
    <property type="match status" value="1"/>
</dbReference>
<dbReference type="CDD" id="cd11033">
    <property type="entry name" value="CYP142-like"/>
    <property type="match status" value="1"/>
</dbReference>
<dbReference type="InterPro" id="IPR001128">
    <property type="entry name" value="Cyt_P450"/>
</dbReference>
<dbReference type="PRINTS" id="PR00359">
    <property type="entry name" value="BP450"/>
</dbReference>
<evidence type="ECO:0000313" key="8">
    <source>
        <dbReference type="EMBL" id="CAB4782391.1"/>
    </source>
</evidence>
<keyword evidence="5" id="KW-0408">Iron</keyword>
<evidence type="ECO:0000256" key="6">
    <source>
        <dbReference type="ARBA" id="ARBA00023033"/>
    </source>
</evidence>
<dbReference type="AlphaFoldDB" id="A0A6J7RBI7"/>
<dbReference type="EMBL" id="CAFBLJ010000030">
    <property type="protein sequence ID" value="CAB4866554.1"/>
    <property type="molecule type" value="Genomic_DNA"/>
</dbReference>
<dbReference type="GO" id="GO:0006707">
    <property type="term" value="P:cholesterol catabolic process"/>
    <property type="evidence" value="ECO:0007669"/>
    <property type="project" value="TreeGrafter"/>
</dbReference>
<keyword evidence="2" id="KW-0349">Heme</keyword>
<dbReference type="PANTHER" id="PTHR46696">
    <property type="entry name" value="P450, PUTATIVE (EUROFUNG)-RELATED"/>
    <property type="match status" value="1"/>
</dbReference>
<evidence type="ECO:0000256" key="2">
    <source>
        <dbReference type="ARBA" id="ARBA00022617"/>
    </source>
</evidence>
<keyword evidence="3" id="KW-0479">Metal-binding</keyword>
<reference evidence="10" key="1">
    <citation type="submission" date="2020-05" db="EMBL/GenBank/DDBJ databases">
        <authorList>
            <person name="Chiriac C."/>
            <person name="Salcher M."/>
            <person name="Ghai R."/>
            <person name="Kavagutti S V."/>
        </authorList>
    </citation>
    <scope>NUCLEOTIDE SEQUENCE</scope>
</reference>
<protein>
    <submittedName>
        <fullName evidence="10">Unannotated protein</fullName>
    </submittedName>
</protein>
<evidence type="ECO:0000313" key="7">
    <source>
        <dbReference type="EMBL" id="CAB4717535.1"/>
    </source>
</evidence>
<dbReference type="Gene3D" id="1.10.630.10">
    <property type="entry name" value="Cytochrome P450"/>
    <property type="match status" value="1"/>
</dbReference>
<dbReference type="GO" id="GO:0005506">
    <property type="term" value="F:iron ion binding"/>
    <property type="evidence" value="ECO:0007669"/>
    <property type="project" value="InterPro"/>
</dbReference>
<evidence type="ECO:0000256" key="3">
    <source>
        <dbReference type="ARBA" id="ARBA00022723"/>
    </source>
</evidence>
<evidence type="ECO:0000256" key="1">
    <source>
        <dbReference type="ARBA" id="ARBA00010617"/>
    </source>
</evidence>
<dbReference type="EMBL" id="CAFBPS010000028">
    <property type="protein sequence ID" value="CAB5026125.1"/>
    <property type="molecule type" value="Genomic_DNA"/>
</dbReference>
<comment type="similarity">
    <text evidence="1">Belongs to the cytochrome P450 family.</text>
</comment>
<dbReference type="FunFam" id="1.10.630.10:FF:000018">
    <property type="entry name" value="Cytochrome P450 monooxygenase"/>
    <property type="match status" value="1"/>
</dbReference>
<dbReference type="InterPro" id="IPR002397">
    <property type="entry name" value="Cyt_P450_B"/>
</dbReference>
<dbReference type="GO" id="GO:0020037">
    <property type="term" value="F:heme binding"/>
    <property type="evidence" value="ECO:0007669"/>
    <property type="project" value="InterPro"/>
</dbReference>
<dbReference type="InterPro" id="IPR036396">
    <property type="entry name" value="Cyt_P450_sf"/>
</dbReference>
<accession>A0A6J7RBI7</accession>
<evidence type="ECO:0000313" key="9">
    <source>
        <dbReference type="EMBL" id="CAB4866554.1"/>
    </source>
</evidence>
<gene>
    <name evidence="7" type="ORF">UFOPK2658_00791</name>
    <name evidence="8" type="ORF">UFOPK2880_01530</name>
    <name evidence="9" type="ORF">UFOPK3304_00764</name>
    <name evidence="10" type="ORF">UFOPK4134_00581</name>
</gene>
<proteinExistence type="inferred from homology"/>
<dbReference type="Pfam" id="PF00067">
    <property type="entry name" value="p450"/>
    <property type="match status" value="1"/>
</dbReference>
<organism evidence="10">
    <name type="scientific">freshwater metagenome</name>
    <dbReference type="NCBI Taxonomy" id="449393"/>
    <lineage>
        <taxon>unclassified sequences</taxon>
        <taxon>metagenomes</taxon>
        <taxon>ecological metagenomes</taxon>
    </lineage>
</organism>